<evidence type="ECO:0000313" key="2">
    <source>
        <dbReference type="Proteomes" id="UP000799750"/>
    </source>
</evidence>
<name>A0A6A6RFU1_9PEZI</name>
<protein>
    <submittedName>
        <fullName evidence="1">Uncharacterized protein</fullName>
    </submittedName>
</protein>
<dbReference type="EMBL" id="MU004181">
    <property type="protein sequence ID" value="KAF2502603.1"/>
    <property type="molecule type" value="Genomic_DNA"/>
</dbReference>
<reference evidence="1" key="1">
    <citation type="journal article" date="2020" name="Stud. Mycol.">
        <title>101 Dothideomycetes genomes: a test case for predicting lifestyles and emergence of pathogens.</title>
        <authorList>
            <person name="Haridas S."/>
            <person name="Albert R."/>
            <person name="Binder M."/>
            <person name="Bloem J."/>
            <person name="Labutti K."/>
            <person name="Salamov A."/>
            <person name="Andreopoulos B."/>
            <person name="Baker S."/>
            <person name="Barry K."/>
            <person name="Bills G."/>
            <person name="Bluhm B."/>
            <person name="Cannon C."/>
            <person name="Castanera R."/>
            <person name="Culley D."/>
            <person name="Daum C."/>
            <person name="Ezra D."/>
            <person name="Gonzalez J."/>
            <person name="Henrissat B."/>
            <person name="Kuo A."/>
            <person name="Liang C."/>
            <person name="Lipzen A."/>
            <person name="Lutzoni F."/>
            <person name="Magnuson J."/>
            <person name="Mondo S."/>
            <person name="Nolan M."/>
            <person name="Ohm R."/>
            <person name="Pangilinan J."/>
            <person name="Park H.-J."/>
            <person name="Ramirez L."/>
            <person name="Alfaro M."/>
            <person name="Sun H."/>
            <person name="Tritt A."/>
            <person name="Yoshinaga Y."/>
            <person name="Zwiers L.-H."/>
            <person name="Turgeon B."/>
            <person name="Goodwin S."/>
            <person name="Spatafora J."/>
            <person name="Crous P."/>
            <person name="Grigoriev I."/>
        </authorList>
    </citation>
    <scope>NUCLEOTIDE SEQUENCE</scope>
    <source>
        <strain evidence="1">CBS 269.34</strain>
    </source>
</reference>
<gene>
    <name evidence="1" type="ORF">BU16DRAFT_532947</name>
</gene>
<dbReference type="Proteomes" id="UP000799750">
    <property type="component" value="Unassembled WGS sequence"/>
</dbReference>
<sequence>MPDSWEDLKKKWSTQPEPGAIFAWLYGGYPKEGLNFCTKVSESGRTLLAIDLDGHINSKTAPVIDKGDNNTFNITADNGKLTCVAAGDWFKFVPSDELSGESYDFHTGGKLNWKDGHLSSFYSVEMGGSACYWNSEGYVNRKGDGNKLGARWRDTKRRGS</sequence>
<dbReference type="AlphaFoldDB" id="A0A6A6RFU1"/>
<organism evidence="1 2">
    <name type="scientific">Lophium mytilinum</name>
    <dbReference type="NCBI Taxonomy" id="390894"/>
    <lineage>
        <taxon>Eukaryota</taxon>
        <taxon>Fungi</taxon>
        <taxon>Dikarya</taxon>
        <taxon>Ascomycota</taxon>
        <taxon>Pezizomycotina</taxon>
        <taxon>Dothideomycetes</taxon>
        <taxon>Pleosporomycetidae</taxon>
        <taxon>Mytilinidiales</taxon>
        <taxon>Mytilinidiaceae</taxon>
        <taxon>Lophium</taxon>
    </lineage>
</organism>
<proteinExistence type="predicted"/>
<accession>A0A6A6RFU1</accession>
<keyword evidence="2" id="KW-1185">Reference proteome</keyword>
<evidence type="ECO:0000313" key="1">
    <source>
        <dbReference type="EMBL" id="KAF2502603.1"/>
    </source>
</evidence>